<proteinExistence type="predicted"/>
<dbReference type="Proteomes" id="UP001314261">
    <property type="component" value="Unassembled WGS sequence"/>
</dbReference>
<dbReference type="RefSeq" id="WP_010691397.1">
    <property type="nucleotide sequence ID" value="NZ_CAUZLK010000003.1"/>
</dbReference>
<accession>A0ABN9YLF1</accession>
<comment type="caution">
    <text evidence="1">The sequence shown here is derived from an EMBL/GenBank/DDBJ whole genome shotgun (WGS) entry which is preliminary data.</text>
</comment>
<keyword evidence="2" id="KW-1185">Reference proteome</keyword>
<evidence type="ECO:0000313" key="2">
    <source>
        <dbReference type="Proteomes" id="UP001314261"/>
    </source>
</evidence>
<dbReference type="GeneID" id="89537691"/>
<name>A0ABN9YLF1_9LACO</name>
<evidence type="ECO:0000313" key="1">
    <source>
        <dbReference type="EMBL" id="CAK1230882.1"/>
    </source>
</evidence>
<organism evidence="1 2">
    <name type="scientific">Fructobacillus fructosus</name>
    <dbReference type="NCBI Taxonomy" id="1631"/>
    <lineage>
        <taxon>Bacteria</taxon>
        <taxon>Bacillati</taxon>
        <taxon>Bacillota</taxon>
        <taxon>Bacilli</taxon>
        <taxon>Lactobacillales</taxon>
        <taxon>Lactobacillaceae</taxon>
        <taxon>Fructobacillus</taxon>
    </lineage>
</organism>
<gene>
    <name evidence="1" type="ORF">R54839_PPFHFPJH_00424</name>
</gene>
<dbReference type="EMBL" id="CAUZLR010000002">
    <property type="protein sequence ID" value="CAK1230882.1"/>
    <property type="molecule type" value="Genomic_DNA"/>
</dbReference>
<reference evidence="1 2" key="1">
    <citation type="submission" date="2023-10" db="EMBL/GenBank/DDBJ databases">
        <authorList>
            <person name="Botero Cardona J."/>
        </authorList>
    </citation>
    <scope>NUCLEOTIDE SEQUENCE [LARGE SCALE GENOMIC DNA]</scope>
    <source>
        <strain evidence="1 2">R-54839</strain>
    </source>
</reference>
<protein>
    <submittedName>
        <fullName evidence="1">Uncharacterized protein</fullName>
    </submittedName>
</protein>
<sequence>MIIDGKEVQGVILPVLTDEEIEEKLTPAIRQEWLELFEEQDRRIEEWQNEHNF</sequence>